<feature type="transmembrane region" description="Helical" evidence="1">
    <location>
        <begin position="55"/>
        <end position="74"/>
    </location>
</feature>
<proteinExistence type="predicted"/>
<reference evidence="2" key="1">
    <citation type="submission" date="2022-05" db="EMBL/GenBank/DDBJ databases">
        <authorList>
            <person name="Pothier F. J."/>
        </authorList>
    </citation>
    <scope>NUCLEOTIDE SEQUENCE</scope>
    <source>
        <strain evidence="2">DAPP-PG734</strain>
        <plasmid evidence="2">P2</plasmid>
    </source>
</reference>
<protein>
    <submittedName>
        <fullName evidence="2">Uncharacterized protein</fullName>
    </submittedName>
</protein>
<evidence type="ECO:0000313" key="3">
    <source>
        <dbReference type="Proteomes" id="UP001158961"/>
    </source>
</evidence>
<keyword evidence="1" id="KW-0472">Membrane</keyword>
<name>A0AAN2FI73_ENTAG</name>
<keyword evidence="2" id="KW-0614">Plasmid</keyword>
<evidence type="ECO:0000256" key="1">
    <source>
        <dbReference type="SAM" id="Phobius"/>
    </source>
</evidence>
<gene>
    <name evidence="2" type="ORF">DAPPPG734_23910</name>
</gene>
<dbReference type="AlphaFoldDB" id="A0AAN2FI73"/>
<sequence>MMLTARKKRRRKLAQIRYLVACWKGRHLPYGGTLATCVLAGLAFALLWREFSADSVWAGRALVIPVFIAVAAVIRRLREPLNWQDLLAIRLEAYTPLDLHAWRELQQEVKEAGFIEIPVLELWLKKETGAVFKPARRDFAFTERQPEEGVSEDD</sequence>
<organism evidence="2 3">
    <name type="scientific">Enterobacter agglomerans</name>
    <name type="common">Erwinia herbicola</name>
    <name type="synonym">Pantoea agglomerans</name>
    <dbReference type="NCBI Taxonomy" id="549"/>
    <lineage>
        <taxon>Bacteria</taxon>
        <taxon>Pseudomonadati</taxon>
        <taxon>Pseudomonadota</taxon>
        <taxon>Gammaproteobacteria</taxon>
        <taxon>Enterobacterales</taxon>
        <taxon>Erwiniaceae</taxon>
        <taxon>Pantoea</taxon>
        <taxon>Pantoea agglomerans group</taxon>
    </lineage>
</organism>
<keyword evidence="1" id="KW-0812">Transmembrane</keyword>
<evidence type="ECO:0000313" key="2">
    <source>
        <dbReference type="EMBL" id="CAH6375239.1"/>
    </source>
</evidence>
<feature type="transmembrane region" description="Helical" evidence="1">
    <location>
        <begin position="27"/>
        <end position="49"/>
    </location>
</feature>
<dbReference type="EMBL" id="OW970317">
    <property type="protein sequence ID" value="CAH6375239.1"/>
    <property type="molecule type" value="Genomic_DNA"/>
</dbReference>
<dbReference type="RefSeq" id="WP_031590747.1">
    <property type="nucleotide sequence ID" value="NZ_JNVA01000006.1"/>
</dbReference>
<keyword evidence="1" id="KW-1133">Transmembrane helix</keyword>
<dbReference type="Proteomes" id="UP001158961">
    <property type="component" value="Plasmid P2"/>
</dbReference>
<accession>A0AAN2FI73</accession>
<geneLocation type="plasmid" evidence="2 3">
    <name>P2</name>
</geneLocation>